<protein>
    <submittedName>
        <fullName evidence="5">ABC transporter ATP-binding protein</fullName>
    </submittedName>
</protein>
<proteinExistence type="predicted"/>
<name>A0ABS1SPF6_9MICO</name>
<evidence type="ECO:0000256" key="2">
    <source>
        <dbReference type="ARBA" id="ARBA00022741"/>
    </source>
</evidence>
<evidence type="ECO:0000313" key="6">
    <source>
        <dbReference type="Proteomes" id="UP001646141"/>
    </source>
</evidence>
<evidence type="ECO:0000259" key="4">
    <source>
        <dbReference type="PROSITE" id="PS50893"/>
    </source>
</evidence>
<dbReference type="Pfam" id="PF00005">
    <property type="entry name" value="ABC_tran"/>
    <property type="match status" value="1"/>
</dbReference>
<dbReference type="PANTHER" id="PTHR42939:SF1">
    <property type="entry name" value="ABC TRANSPORTER ATP-BINDING PROTEIN ALBC-RELATED"/>
    <property type="match status" value="1"/>
</dbReference>
<dbReference type="InterPro" id="IPR003593">
    <property type="entry name" value="AAA+_ATPase"/>
</dbReference>
<feature type="domain" description="ABC transporter" evidence="4">
    <location>
        <begin position="1"/>
        <end position="209"/>
    </location>
</feature>
<accession>A0ABS1SPF6</accession>
<dbReference type="SUPFAM" id="SSF52540">
    <property type="entry name" value="P-loop containing nucleoside triphosphate hydrolases"/>
    <property type="match status" value="1"/>
</dbReference>
<evidence type="ECO:0000256" key="1">
    <source>
        <dbReference type="ARBA" id="ARBA00022448"/>
    </source>
</evidence>
<dbReference type="InterPro" id="IPR027417">
    <property type="entry name" value="P-loop_NTPase"/>
</dbReference>
<dbReference type="EMBL" id="QYAD01000002">
    <property type="protein sequence ID" value="MBL3690044.1"/>
    <property type="molecule type" value="Genomic_DNA"/>
</dbReference>
<dbReference type="InterPro" id="IPR017871">
    <property type="entry name" value="ABC_transporter-like_CS"/>
</dbReference>
<keyword evidence="3 5" id="KW-0067">ATP-binding</keyword>
<dbReference type="Proteomes" id="UP001646141">
    <property type="component" value="Unassembled WGS sequence"/>
</dbReference>
<evidence type="ECO:0000313" key="5">
    <source>
        <dbReference type="EMBL" id="MBL3690044.1"/>
    </source>
</evidence>
<comment type="caution">
    <text evidence="5">The sequence shown here is derived from an EMBL/GenBank/DDBJ whole genome shotgun (WGS) entry which is preliminary data.</text>
</comment>
<keyword evidence="1" id="KW-0813">Transport</keyword>
<keyword evidence="2" id="KW-0547">Nucleotide-binding</keyword>
<evidence type="ECO:0000256" key="3">
    <source>
        <dbReference type="ARBA" id="ARBA00022840"/>
    </source>
</evidence>
<dbReference type="Gene3D" id="3.40.50.300">
    <property type="entry name" value="P-loop containing nucleotide triphosphate hydrolases"/>
    <property type="match status" value="1"/>
</dbReference>
<keyword evidence="6" id="KW-1185">Reference proteome</keyword>
<dbReference type="InterPro" id="IPR051782">
    <property type="entry name" value="ABC_Transporter_VariousFunc"/>
</dbReference>
<dbReference type="InterPro" id="IPR003439">
    <property type="entry name" value="ABC_transporter-like_ATP-bd"/>
</dbReference>
<dbReference type="GO" id="GO:0005524">
    <property type="term" value="F:ATP binding"/>
    <property type="evidence" value="ECO:0007669"/>
    <property type="project" value="UniProtKB-KW"/>
</dbReference>
<dbReference type="PANTHER" id="PTHR42939">
    <property type="entry name" value="ABC TRANSPORTER ATP-BINDING PROTEIN ALBC-RELATED"/>
    <property type="match status" value="1"/>
</dbReference>
<gene>
    <name evidence="5" type="ORF">D3226_08735</name>
</gene>
<reference evidence="5 6" key="1">
    <citation type="submission" date="2018-09" db="EMBL/GenBank/DDBJ databases">
        <title>Comparative genomics of Leucobacter spp.</title>
        <authorList>
            <person name="Reis A.C."/>
            <person name="Kolvenbach B.A."/>
            <person name="Corvini P.F.X."/>
            <person name="Nunes O.C."/>
        </authorList>
    </citation>
    <scope>NUCLEOTIDE SEQUENCE [LARGE SCALE GENOMIC DNA]</scope>
    <source>
        <strain evidence="5 6">L-1</strain>
    </source>
</reference>
<organism evidence="5 6">
    <name type="scientific">Leucobacter chromiireducens subsp. chromiireducens</name>
    <dbReference type="NCBI Taxonomy" id="660067"/>
    <lineage>
        <taxon>Bacteria</taxon>
        <taxon>Bacillati</taxon>
        <taxon>Actinomycetota</taxon>
        <taxon>Actinomycetes</taxon>
        <taxon>Micrococcales</taxon>
        <taxon>Microbacteriaceae</taxon>
        <taxon>Leucobacter</taxon>
    </lineage>
</organism>
<dbReference type="PROSITE" id="PS50893">
    <property type="entry name" value="ABC_TRANSPORTER_2"/>
    <property type="match status" value="1"/>
</dbReference>
<dbReference type="PROSITE" id="PS00211">
    <property type="entry name" value="ABC_TRANSPORTER_1"/>
    <property type="match status" value="1"/>
</dbReference>
<dbReference type="SMART" id="SM00382">
    <property type="entry name" value="AAA"/>
    <property type="match status" value="1"/>
</dbReference>
<sequence length="213" mass="22289">MLPATSIALQEGRAVAVRGPNGAGKTTLLRVLTGRLRPSAGECTLFGERIDDRDRAVRRHIAALIEPPTLYPDLTLRDHIALISAAWSGETTGGERARDPRGAGPAAPPRWSGLGDAALEAFGIGALADRFPNELSSGQRQLVSLAVTLARPCSVLLLDEPEQRLDPDRRGIVAEVLCAARAAGVALAFASHDPELVARVADAEVLVGAASGQ</sequence>